<proteinExistence type="inferred from homology"/>
<evidence type="ECO:0000256" key="4">
    <source>
        <dbReference type="ARBA" id="ARBA00022525"/>
    </source>
</evidence>
<evidence type="ECO:0000256" key="6">
    <source>
        <dbReference type="ARBA" id="ARBA00022801"/>
    </source>
</evidence>
<evidence type="ECO:0000256" key="5">
    <source>
        <dbReference type="ARBA" id="ARBA00022729"/>
    </source>
</evidence>
<feature type="signal peptide" evidence="10">
    <location>
        <begin position="1"/>
        <end position="22"/>
    </location>
</feature>
<dbReference type="EC" id="3.2.1.55" evidence="8"/>
<keyword evidence="6 8" id="KW-0378">Hydrolase</keyword>
<keyword evidence="4 8" id="KW-0964">Secreted</keyword>
<comment type="similarity">
    <text evidence="3 8">Belongs to the glycosyl hydrolase 62 family.</text>
</comment>
<dbReference type="SMART" id="SM00236">
    <property type="entry name" value="fCBD"/>
    <property type="match status" value="1"/>
</dbReference>
<dbReference type="InterPro" id="IPR035971">
    <property type="entry name" value="CBD_sf"/>
</dbReference>
<comment type="caution">
    <text evidence="12">The sequence shown here is derived from an EMBL/GenBank/DDBJ whole genome shotgun (WGS) entry which is preliminary data.</text>
</comment>
<evidence type="ECO:0000313" key="12">
    <source>
        <dbReference type="EMBL" id="CCA70773.1"/>
    </source>
</evidence>
<organism evidence="12 13">
    <name type="scientific">Serendipita indica (strain DSM 11827)</name>
    <name type="common">Root endophyte fungus</name>
    <name type="synonym">Piriformospora indica</name>
    <dbReference type="NCBI Taxonomy" id="1109443"/>
    <lineage>
        <taxon>Eukaryota</taxon>
        <taxon>Fungi</taxon>
        <taxon>Dikarya</taxon>
        <taxon>Basidiomycota</taxon>
        <taxon>Agaricomycotina</taxon>
        <taxon>Agaricomycetes</taxon>
        <taxon>Sebacinales</taxon>
        <taxon>Serendipitaceae</taxon>
        <taxon>Serendipita</taxon>
    </lineage>
</organism>
<dbReference type="CDD" id="cd08987">
    <property type="entry name" value="GH62"/>
    <property type="match status" value="1"/>
</dbReference>
<keyword evidence="7 8" id="KW-0326">Glycosidase</keyword>
<gene>
    <name evidence="12" type="ORF">PIIN_04708</name>
</gene>
<dbReference type="PANTHER" id="PTHR40631:SF2">
    <property type="entry name" value="ALPHA-L-ARABINOFURANOSIDASE"/>
    <property type="match status" value="1"/>
</dbReference>
<dbReference type="GO" id="GO:0046556">
    <property type="term" value="F:alpha-L-arabinofuranosidase activity"/>
    <property type="evidence" value="ECO:0007669"/>
    <property type="project" value="UniProtKB-UniRule"/>
</dbReference>
<evidence type="ECO:0000256" key="2">
    <source>
        <dbReference type="ARBA" id="ARBA00004613"/>
    </source>
</evidence>
<evidence type="ECO:0000256" key="9">
    <source>
        <dbReference type="SAM" id="MobiDB-lite"/>
    </source>
</evidence>
<dbReference type="Proteomes" id="UP000007148">
    <property type="component" value="Unassembled WGS sequence"/>
</dbReference>
<dbReference type="GO" id="GO:0045493">
    <property type="term" value="P:xylan catabolic process"/>
    <property type="evidence" value="ECO:0007669"/>
    <property type="project" value="UniProtKB-UniRule"/>
</dbReference>
<feature type="domain" description="CBM1" evidence="11">
    <location>
        <begin position="21"/>
        <end position="57"/>
    </location>
</feature>
<dbReference type="GO" id="GO:0030248">
    <property type="term" value="F:cellulose binding"/>
    <property type="evidence" value="ECO:0007669"/>
    <property type="project" value="InterPro"/>
</dbReference>
<evidence type="ECO:0000256" key="3">
    <source>
        <dbReference type="ARBA" id="ARBA00007396"/>
    </source>
</evidence>
<feature type="region of interest" description="Disordered" evidence="9">
    <location>
        <begin position="59"/>
        <end position="92"/>
    </location>
</feature>
<dbReference type="PROSITE" id="PS51164">
    <property type="entry name" value="CBM1_2"/>
    <property type="match status" value="1"/>
</dbReference>
<evidence type="ECO:0000259" key="11">
    <source>
        <dbReference type="PROSITE" id="PS51164"/>
    </source>
</evidence>
<dbReference type="GO" id="GO:0005576">
    <property type="term" value="C:extracellular region"/>
    <property type="evidence" value="ECO:0007669"/>
    <property type="project" value="UniProtKB-SubCell"/>
</dbReference>
<evidence type="ECO:0000256" key="7">
    <source>
        <dbReference type="ARBA" id="ARBA00023295"/>
    </source>
</evidence>
<dbReference type="GO" id="GO:0046373">
    <property type="term" value="P:L-arabinose metabolic process"/>
    <property type="evidence" value="ECO:0007669"/>
    <property type="project" value="UniProtKB-UniRule"/>
</dbReference>
<name>G4THI0_SERID</name>
<accession>G4THI0</accession>
<feature type="compositionally biased region" description="Low complexity" evidence="9">
    <location>
        <begin position="63"/>
        <end position="85"/>
    </location>
</feature>
<dbReference type="Pfam" id="PF03664">
    <property type="entry name" value="Glyco_hydro_62"/>
    <property type="match status" value="1"/>
</dbReference>
<comment type="subcellular location">
    <subcellularLocation>
        <location evidence="2 8">Secreted</location>
    </subcellularLocation>
</comment>
<dbReference type="OrthoDB" id="3156236at2759"/>
<evidence type="ECO:0000313" key="13">
    <source>
        <dbReference type="Proteomes" id="UP000007148"/>
    </source>
</evidence>
<comment type="function">
    <text evidence="8">Alpha-L-arabinofuranosidase involved in the hydrolysis of xylan, a major structural heterogeneous polysaccharide found in plant biomass representing the second most abundant polysaccharide in the biosphere, after cellulose.</text>
</comment>
<comment type="catalytic activity">
    <reaction evidence="1 8">
        <text>Hydrolysis of terminal non-reducing alpha-L-arabinofuranoside residues in alpha-L-arabinosides.</text>
        <dbReference type="EC" id="3.2.1.55"/>
    </reaction>
</comment>
<evidence type="ECO:0000256" key="8">
    <source>
        <dbReference type="RuleBase" id="RU368117"/>
    </source>
</evidence>
<dbReference type="Gene3D" id="2.115.10.20">
    <property type="entry name" value="Glycosyl hydrolase domain, family 43"/>
    <property type="match status" value="1"/>
</dbReference>
<dbReference type="Pfam" id="PF00734">
    <property type="entry name" value="CBM_1"/>
    <property type="match status" value="1"/>
</dbReference>
<evidence type="ECO:0000256" key="10">
    <source>
        <dbReference type="SAM" id="SignalP"/>
    </source>
</evidence>
<dbReference type="InterPro" id="IPR005193">
    <property type="entry name" value="GH62_arabinosidase"/>
</dbReference>
<dbReference type="PANTHER" id="PTHR40631">
    <property type="entry name" value="ALPHA-L-ARABINOFURANOSIDASE AXHA-2-RELATED"/>
    <property type="match status" value="1"/>
</dbReference>
<dbReference type="InParanoid" id="G4THI0"/>
<keyword evidence="5 8" id="KW-0732">Signal</keyword>
<dbReference type="EMBL" id="CAFZ01000094">
    <property type="protein sequence ID" value="CCA70773.1"/>
    <property type="molecule type" value="Genomic_DNA"/>
</dbReference>
<dbReference type="AlphaFoldDB" id="G4THI0"/>
<protein>
    <recommendedName>
        <fullName evidence="8">Alpha-L-arabinofuranosidase</fullName>
        <ecNumber evidence="8">3.2.1.55</ecNumber>
    </recommendedName>
</protein>
<keyword evidence="13" id="KW-1185">Reference proteome</keyword>
<reference evidence="12 13" key="1">
    <citation type="journal article" date="2011" name="PLoS Pathog.">
        <title>Endophytic Life Strategies Decoded by Genome and Transcriptome Analyses of the Mutualistic Root Symbiont Piriformospora indica.</title>
        <authorList>
            <person name="Zuccaro A."/>
            <person name="Lahrmann U."/>
            <person name="Guldener U."/>
            <person name="Langen G."/>
            <person name="Pfiffi S."/>
            <person name="Biedenkopf D."/>
            <person name="Wong P."/>
            <person name="Samans B."/>
            <person name="Grimm C."/>
            <person name="Basiewicz M."/>
            <person name="Murat C."/>
            <person name="Martin F."/>
            <person name="Kogel K.H."/>
        </authorList>
    </citation>
    <scope>NUCLEOTIDE SEQUENCE [LARGE SCALE GENOMIC DNA]</scope>
    <source>
        <strain evidence="12 13">DSM 11827</strain>
    </source>
</reference>
<sequence>MKTSIALTFLATLVSQVSVVLGVPEWGQCNGIGYTGSKTCDSGLTCVYINDWYSQCQKGSGNPPTSSTRPPTSSSSQPPTQTGGTNLPSSFRWNSSGALVGPKNDSRNIKGIKDPSIVYYNGKYHVFASTAVASGYNLVYFSFTDFNQANSATFYYLDQTPIGSGYRAAPQVFFFAPQNRWYLIYQNGNAAYSTNSDISNPSGWTAGRNFYSGTPSIITQNIGNGYWVDMWVICDSANCYLFSSDDNGHLYRSQTTLANFPNGMGNTVIALSAPNKNDLFEASNVYKVGNQYLLIVECIGSNGRYFRSWRSSSLTGSWTALAATEANPFAGKNNVNFPGGRWTNDISHGEAIRTQVDQTMSISGCIRYLYQGLAPGSSGDYNSLPLAPRSSHSDKLLSAYVLSITSRFIDMIPFIQSYSKELPVNFNI</sequence>
<dbReference type="InterPro" id="IPR023296">
    <property type="entry name" value="Glyco_hydro_beta-prop_sf"/>
</dbReference>
<dbReference type="SUPFAM" id="SSF75005">
    <property type="entry name" value="Arabinanase/levansucrase/invertase"/>
    <property type="match status" value="1"/>
</dbReference>
<feature type="chain" id="PRO_5003468767" description="Alpha-L-arabinofuranosidase" evidence="10">
    <location>
        <begin position="23"/>
        <end position="428"/>
    </location>
</feature>
<dbReference type="HOGENOM" id="CLU_041805_0_1_1"/>
<dbReference type="eggNOG" id="ENOG502QR18">
    <property type="taxonomic scope" value="Eukaryota"/>
</dbReference>
<dbReference type="InterPro" id="IPR000254">
    <property type="entry name" value="CBD"/>
</dbReference>
<dbReference type="STRING" id="1109443.G4THI0"/>
<evidence type="ECO:0000256" key="1">
    <source>
        <dbReference type="ARBA" id="ARBA00001462"/>
    </source>
</evidence>
<dbReference type="SUPFAM" id="SSF57180">
    <property type="entry name" value="Cellulose-binding domain"/>
    <property type="match status" value="1"/>
</dbReference>